<accession>A0A017SV71</accession>
<evidence type="ECO:0008006" key="3">
    <source>
        <dbReference type="Google" id="ProtNLM"/>
    </source>
</evidence>
<gene>
    <name evidence="1" type="ORF">CAP_0529</name>
</gene>
<dbReference type="Proteomes" id="UP000019678">
    <property type="component" value="Unassembled WGS sequence"/>
</dbReference>
<keyword evidence="2" id="KW-1185">Reference proteome</keyword>
<reference evidence="1 2" key="1">
    <citation type="submission" date="2013-05" db="EMBL/GenBank/DDBJ databases">
        <title>Genome assembly of Chondromyces apiculatus DSM 436.</title>
        <authorList>
            <person name="Sharma G."/>
            <person name="Khatri I."/>
            <person name="Kaur C."/>
            <person name="Mayilraj S."/>
            <person name="Subramanian S."/>
        </authorList>
    </citation>
    <scope>NUCLEOTIDE SEQUENCE [LARGE SCALE GENOMIC DNA]</scope>
    <source>
        <strain evidence="1 2">DSM 436</strain>
    </source>
</reference>
<evidence type="ECO:0000313" key="2">
    <source>
        <dbReference type="Proteomes" id="UP000019678"/>
    </source>
</evidence>
<dbReference type="AlphaFoldDB" id="A0A017SV71"/>
<organism evidence="1 2">
    <name type="scientific">Chondromyces apiculatus DSM 436</name>
    <dbReference type="NCBI Taxonomy" id="1192034"/>
    <lineage>
        <taxon>Bacteria</taxon>
        <taxon>Pseudomonadati</taxon>
        <taxon>Myxococcota</taxon>
        <taxon>Polyangia</taxon>
        <taxon>Polyangiales</taxon>
        <taxon>Polyangiaceae</taxon>
        <taxon>Chondromyces</taxon>
    </lineage>
</organism>
<comment type="caution">
    <text evidence="1">The sequence shown here is derived from an EMBL/GenBank/DDBJ whole genome shotgun (WGS) entry which is preliminary data.</text>
</comment>
<sequence length="299" mass="32469">MEGNVSEISFQTAFAKLLIDGEARAAVAAGSAPGSFEISEADAARLRAIDQGRMGLYADLLVMNRLAKAVEALPCTTKALGEHLWPLTLAWNHASPPVQARKYDEAMAFGNYLLETIGSRSYEPTYLKDVLLYEMTRLELRYTTVHEPPAAQAERCPALLEELARGEGYTRVYPERAPHTRVLALDHDVQPIMEELVQGRVPTEVEPRLTYALMAVDRGGRVQPFAVNLPTAAFISAATGEASFAEVLTWLAQVFQEETPEQIQALGAGLAGLCAALVEQGVILLSDHPASRGVEPALN</sequence>
<proteinExistence type="predicted"/>
<dbReference type="STRING" id="1192034.CAP_0529"/>
<protein>
    <recommendedName>
        <fullName evidence="3">DNA-binding domain-containing protein</fullName>
    </recommendedName>
</protein>
<dbReference type="EMBL" id="ASRX01000108">
    <property type="protein sequence ID" value="EYF00495.1"/>
    <property type="molecule type" value="Genomic_DNA"/>
</dbReference>
<name>A0A017SV71_9BACT</name>
<evidence type="ECO:0000313" key="1">
    <source>
        <dbReference type="EMBL" id="EYF00495.1"/>
    </source>
</evidence>